<dbReference type="GO" id="GO:0070475">
    <property type="term" value="P:rRNA base methylation"/>
    <property type="evidence" value="ECO:0007669"/>
    <property type="project" value="TreeGrafter"/>
</dbReference>
<evidence type="ECO:0000256" key="11">
    <source>
        <dbReference type="ARBA" id="ARBA00047944"/>
    </source>
</evidence>
<dbReference type="PIRSF" id="PIRSF015601">
    <property type="entry name" value="MTase_slr0722"/>
    <property type="match status" value="1"/>
</dbReference>
<dbReference type="Pfam" id="PF20260">
    <property type="entry name" value="PUA_4"/>
    <property type="match status" value="1"/>
</dbReference>
<keyword evidence="5 12" id="KW-0963">Cytoplasm</keyword>
<evidence type="ECO:0000259" key="13">
    <source>
        <dbReference type="Pfam" id="PF04452"/>
    </source>
</evidence>
<reference evidence="15 16" key="1">
    <citation type="submission" date="2019-01" db="EMBL/GenBank/DDBJ databases">
        <title>Draft genome sequences of the type strains of six Macrococcus species.</title>
        <authorList>
            <person name="Mazhar S."/>
            <person name="Altermann E."/>
            <person name="Hill C."/>
            <person name="Mcauliffe O."/>
        </authorList>
    </citation>
    <scope>NUCLEOTIDE SEQUENCE [LARGE SCALE GENOMIC DNA]</scope>
    <source>
        <strain evidence="15 16">CCM4811</strain>
    </source>
</reference>
<dbReference type="GO" id="GO:0005737">
    <property type="term" value="C:cytoplasm"/>
    <property type="evidence" value="ECO:0007669"/>
    <property type="project" value="UniProtKB-SubCell"/>
</dbReference>
<gene>
    <name evidence="15" type="ORF">ERX27_04425</name>
</gene>
<dbReference type="InterPro" id="IPR046887">
    <property type="entry name" value="RsmE_PUA-like"/>
</dbReference>
<feature type="domain" description="Ribosomal RNA small subunit methyltransferase E methyltransferase" evidence="13">
    <location>
        <begin position="72"/>
        <end position="236"/>
    </location>
</feature>
<dbReference type="GO" id="GO:0070042">
    <property type="term" value="F:rRNA (uridine-N3-)-methyltransferase activity"/>
    <property type="evidence" value="ECO:0007669"/>
    <property type="project" value="TreeGrafter"/>
</dbReference>
<proteinExistence type="inferred from homology"/>
<evidence type="ECO:0000256" key="1">
    <source>
        <dbReference type="ARBA" id="ARBA00004496"/>
    </source>
</evidence>
<comment type="similarity">
    <text evidence="2 12">Belongs to the RNA methyltransferase RsmE family.</text>
</comment>
<dbReference type="InterPro" id="IPR046886">
    <property type="entry name" value="RsmE_MTase_dom"/>
</dbReference>
<dbReference type="PANTHER" id="PTHR30027:SF3">
    <property type="entry name" value="16S RRNA (URACIL(1498)-N(3))-METHYLTRANSFERASE"/>
    <property type="match status" value="1"/>
</dbReference>
<dbReference type="SUPFAM" id="SSF75217">
    <property type="entry name" value="alpha/beta knot"/>
    <property type="match status" value="1"/>
</dbReference>
<evidence type="ECO:0000256" key="12">
    <source>
        <dbReference type="PIRNR" id="PIRNR015601"/>
    </source>
</evidence>
<keyword evidence="9 12" id="KW-0949">S-adenosyl-L-methionine</keyword>
<evidence type="ECO:0000256" key="10">
    <source>
        <dbReference type="ARBA" id="ARBA00025699"/>
    </source>
</evidence>
<comment type="caution">
    <text evidence="15">The sequence shown here is derived from an EMBL/GenBank/DDBJ whole genome shotgun (WGS) entry which is preliminary data.</text>
</comment>
<evidence type="ECO:0000256" key="9">
    <source>
        <dbReference type="ARBA" id="ARBA00022691"/>
    </source>
</evidence>
<evidence type="ECO:0000256" key="7">
    <source>
        <dbReference type="ARBA" id="ARBA00022603"/>
    </source>
</evidence>
<dbReference type="Proteomes" id="UP000295310">
    <property type="component" value="Unassembled WGS sequence"/>
</dbReference>
<keyword evidence="6 12" id="KW-0698">rRNA processing</keyword>
<evidence type="ECO:0000313" key="15">
    <source>
        <dbReference type="EMBL" id="TDL98149.1"/>
    </source>
</evidence>
<dbReference type="AlphaFoldDB" id="A0A4R6BEG1"/>
<dbReference type="OrthoDB" id="9815641at2"/>
<evidence type="ECO:0000256" key="6">
    <source>
        <dbReference type="ARBA" id="ARBA00022552"/>
    </source>
</evidence>
<evidence type="ECO:0000256" key="4">
    <source>
        <dbReference type="ARBA" id="ARBA00013673"/>
    </source>
</evidence>
<sequence length="243" mass="27601">MQRYFLNESAEIGSTAVIDTKEDVHHIKNVMRQQPGDALIINFTNGTYQVTIDEMSDKVLVRVTEALELNTELPVHITIASGLLKNDKYEWMLQKATELGASQFMPFQGEFSVVKWDNKKADKKLERFRKIIKEAAEQSYRQQLPVIKFTNHLRELNGQFDHVIIAYEESAKNQEQRAFQQAIKNFNKGDRVLLVFGPEGGLSTKEIEMVDGITAGLGPRILRAETAPLYALSAISYHMELLG</sequence>
<dbReference type="PANTHER" id="PTHR30027">
    <property type="entry name" value="RIBOSOMAL RNA SMALL SUBUNIT METHYLTRANSFERASE E"/>
    <property type="match status" value="1"/>
</dbReference>
<evidence type="ECO:0000256" key="5">
    <source>
        <dbReference type="ARBA" id="ARBA00022490"/>
    </source>
</evidence>
<feature type="domain" description="Ribosomal RNA small subunit methyltransferase E PUA-like" evidence="14">
    <location>
        <begin position="20"/>
        <end position="58"/>
    </location>
</feature>
<comment type="function">
    <text evidence="10 12">Specifically methylates the N3 position of the uracil ring of uridine 1498 (m3U1498) in 16S rRNA. Acts on the fully assembled 30S ribosomal subunit.</text>
</comment>
<evidence type="ECO:0000256" key="3">
    <source>
        <dbReference type="ARBA" id="ARBA00012328"/>
    </source>
</evidence>
<dbReference type="InterPro" id="IPR006700">
    <property type="entry name" value="RsmE"/>
</dbReference>
<dbReference type="EC" id="2.1.1.193" evidence="3 12"/>
<dbReference type="Gene3D" id="2.40.240.20">
    <property type="entry name" value="Hypothetical PUA domain-like, domain 1"/>
    <property type="match status" value="1"/>
</dbReference>
<keyword evidence="16" id="KW-1185">Reference proteome</keyword>
<keyword evidence="8 12" id="KW-0808">Transferase</keyword>
<dbReference type="InterPro" id="IPR015947">
    <property type="entry name" value="PUA-like_sf"/>
</dbReference>
<dbReference type="RefSeq" id="WP_133431627.1">
    <property type="nucleotide sequence ID" value="NZ_SCWA01000006.1"/>
</dbReference>
<protein>
    <recommendedName>
        <fullName evidence="4 12">Ribosomal RNA small subunit methyltransferase E</fullName>
        <ecNumber evidence="3 12">2.1.1.193</ecNumber>
    </recommendedName>
</protein>
<dbReference type="EMBL" id="SCWA01000006">
    <property type="protein sequence ID" value="TDL98149.1"/>
    <property type="molecule type" value="Genomic_DNA"/>
</dbReference>
<dbReference type="Pfam" id="PF04452">
    <property type="entry name" value="Methyltrans_RNA"/>
    <property type="match status" value="1"/>
</dbReference>
<accession>A0A4R6BEG1</accession>
<name>A0A4R6BEG1_9STAP</name>
<comment type="subcellular location">
    <subcellularLocation>
        <location evidence="1 12">Cytoplasm</location>
    </subcellularLocation>
</comment>
<dbReference type="InterPro" id="IPR029026">
    <property type="entry name" value="tRNA_m1G_MTases_N"/>
</dbReference>
<dbReference type="CDD" id="cd18084">
    <property type="entry name" value="RsmE-like"/>
    <property type="match status" value="1"/>
</dbReference>
<comment type="catalytic activity">
    <reaction evidence="11 12">
        <text>uridine(1498) in 16S rRNA + S-adenosyl-L-methionine = N(3)-methyluridine(1498) in 16S rRNA + S-adenosyl-L-homocysteine + H(+)</text>
        <dbReference type="Rhea" id="RHEA:42920"/>
        <dbReference type="Rhea" id="RHEA-COMP:10283"/>
        <dbReference type="Rhea" id="RHEA-COMP:10284"/>
        <dbReference type="ChEBI" id="CHEBI:15378"/>
        <dbReference type="ChEBI" id="CHEBI:57856"/>
        <dbReference type="ChEBI" id="CHEBI:59789"/>
        <dbReference type="ChEBI" id="CHEBI:65315"/>
        <dbReference type="ChEBI" id="CHEBI:74502"/>
        <dbReference type="EC" id="2.1.1.193"/>
    </reaction>
</comment>
<evidence type="ECO:0000256" key="8">
    <source>
        <dbReference type="ARBA" id="ARBA00022679"/>
    </source>
</evidence>
<evidence type="ECO:0000313" key="16">
    <source>
        <dbReference type="Proteomes" id="UP000295310"/>
    </source>
</evidence>
<dbReference type="NCBIfam" id="TIGR00046">
    <property type="entry name" value="RsmE family RNA methyltransferase"/>
    <property type="match status" value="1"/>
</dbReference>
<dbReference type="InterPro" id="IPR029028">
    <property type="entry name" value="Alpha/beta_knot_MTases"/>
</dbReference>
<evidence type="ECO:0000256" key="2">
    <source>
        <dbReference type="ARBA" id="ARBA00005528"/>
    </source>
</evidence>
<dbReference type="SUPFAM" id="SSF88697">
    <property type="entry name" value="PUA domain-like"/>
    <property type="match status" value="1"/>
</dbReference>
<dbReference type="NCBIfam" id="NF008691">
    <property type="entry name" value="PRK11713.1-4"/>
    <property type="match status" value="1"/>
</dbReference>
<dbReference type="Gene3D" id="3.40.1280.10">
    <property type="match status" value="1"/>
</dbReference>
<keyword evidence="7 12" id="KW-0489">Methyltransferase</keyword>
<organism evidence="15 16">
    <name type="scientific">Macrococcus brunensis</name>
    <dbReference type="NCBI Taxonomy" id="198483"/>
    <lineage>
        <taxon>Bacteria</taxon>
        <taxon>Bacillati</taxon>
        <taxon>Bacillota</taxon>
        <taxon>Bacilli</taxon>
        <taxon>Bacillales</taxon>
        <taxon>Staphylococcaceae</taxon>
        <taxon>Macrococcus</taxon>
    </lineage>
</organism>
<evidence type="ECO:0000259" key="14">
    <source>
        <dbReference type="Pfam" id="PF20260"/>
    </source>
</evidence>